<dbReference type="InterPro" id="IPR036047">
    <property type="entry name" value="F-box-like_dom_sf"/>
</dbReference>
<dbReference type="GeneID" id="89952463"/>
<comment type="caution">
    <text evidence="1">The sequence shown here is derived from an EMBL/GenBank/DDBJ whole genome shotgun (WGS) entry which is preliminary data.</text>
</comment>
<keyword evidence="1" id="KW-0224">Dipeptidase</keyword>
<dbReference type="EC" id="3.4.13.9" evidence="1"/>
<proteinExistence type="predicted"/>
<keyword evidence="1" id="KW-0378">Hydrolase</keyword>
<evidence type="ECO:0000313" key="2">
    <source>
        <dbReference type="Proteomes" id="UP001304243"/>
    </source>
</evidence>
<name>A0AAN7I248_9FUNG</name>
<evidence type="ECO:0000313" key="1">
    <source>
        <dbReference type="EMBL" id="KAK4518558.1"/>
    </source>
</evidence>
<keyword evidence="1" id="KW-0645">Protease</keyword>
<gene>
    <name evidence="1" type="ORF">ATC70_008777</name>
</gene>
<protein>
    <submittedName>
        <fullName evidence="1">AMP_N domain-containing protein</fullName>
        <ecNumber evidence="1">3.4.13.9</ecNumber>
    </submittedName>
</protein>
<keyword evidence="2" id="KW-1185">Reference proteome</keyword>
<dbReference type="AlphaFoldDB" id="A0AAN7I248"/>
<sequence>MNNITSLNEELLSLIFHNFKSIKQLSTCGLVCESWNEPAAKEMLGRTIVIKTELKAIEVYNHLIMESSKAKYTKHMHFVFNGVELPVVVEKLLRVALTPNIERISGFTEPDVFFKTIHDMINSRNFNRNKLKELPAYAGSNTSTRIRRLWLLRQSIESMAITLGDSRHDDAWKFIEQLEQCKSLNYLHMKGFLKGMNELEVILNHCPYLHALKILDFDLEGDIYHHTVSKENVDARAIAYVKQQDQLKSMSIDATCRPELLEYLIYKYVNIKSLAIQGSLWLASAKQNLQNGNLGRILDAISEIESVKLALILPAETRLKDAALFTRGRVEDIRFELEEIKGVQDIVLKAEW</sequence>
<organism evidence="1 2">
    <name type="scientific">Mucor velutinosus</name>
    <dbReference type="NCBI Taxonomy" id="708070"/>
    <lineage>
        <taxon>Eukaryota</taxon>
        <taxon>Fungi</taxon>
        <taxon>Fungi incertae sedis</taxon>
        <taxon>Mucoromycota</taxon>
        <taxon>Mucoromycotina</taxon>
        <taxon>Mucoromycetes</taxon>
        <taxon>Mucorales</taxon>
        <taxon>Mucorineae</taxon>
        <taxon>Mucoraceae</taxon>
        <taxon>Mucor</taxon>
    </lineage>
</organism>
<dbReference type="GO" id="GO:0102009">
    <property type="term" value="F:proline dipeptidase activity"/>
    <property type="evidence" value="ECO:0007669"/>
    <property type="project" value="UniProtKB-EC"/>
</dbReference>
<dbReference type="RefSeq" id="XP_064685224.1">
    <property type="nucleotide sequence ID" value="XM_064828022.1"/>
</dbReference>
<dbReference type="SUPFAM" id="SSF81383">
    <property type="entry name" value="F-box domain"/>
    <property type="match status" value="1"/>
</dbReference>
<dbReference type="Proteomes" id="UP001304243">
    <property type="component" value="Unassembled WGS sequence"/>
</dbReference>
<dbReference type="EMBL" id="JASEJX010000012">
    <property type="protein sequence ID" value="KAK4518558.1"/>
    <property type="molecule type" value="Genomic_DNA"/>
</dbReference>
<dbReference type="Gene3D" id="1.20.1280.50">
    <property type="match status" value="1"/>
</dbReference>
<reference evidence="1 2" key="1">
    <citation type="submission" date="2022-11" db="EMBL/GenBank/DDBJ databases">
        <title>Mucor velutinosus strain NIH1002 WGS.</title>
        <authorList>
            <person name="Subramanian P."/>
            <person name="Mullikin J.C."/>
            <person name="Segre J.A."/>
            <person name="Zelazny A.M."/>
        </authorList>
    </citation>
    <scope>NUCLEOTIDE SEQUENCE [LARGE SCALE GENOMIC DNA]</scope>
    <source>
        <strain evidence="1 2">NIH1002</strain>
    </source>
</reference>
<accession>A0AAN7I248</accession>